<dbReference type="NCBIfam" id="TIGR00093">
    <property type="entry name" value="pseudouridine synthase"/>
    <property type="match status" value="1"/>
</dbReference>
<dbReference type="PROSITE" id="PS50889">
    <property type="entry name" value="S4"/>
    <property type="match status" value="1"/>
</dbReference>
<feature type="compositionally biased region" description="Low complexity" evidence="6">
    <location>
        <begin position="457"/>
        <end position="466"/>
    </location>
</feature>
<evidence type="ECO:0000313" key="8">
    <source>
        <dbReference type="EMBL" id="MBB3890970.1"/>
    </source>
</evidence>
<feature type="compositionally biased region" description="Basic and acidic residues" evidence="6">
    <location>
        <begin position="502"/>
        <end position="515"/>
    </location>
</feature>
<evidence type="ECO:0000256" key="2">
    <source>
        <dbReference type="ARBA" id="ARBA00022884"/>
    </source>
</evidence>
<evidence type="ECO:0000256" key="6">
    <source>
        <dbReference type="SAM" id="MobiDB-lite"/>
    </source>
</evidence>
<feature type="compositionally biased region" description="Basic and acidic residues" evidence="6">
    <location>
        <begin position="353"/>
        <end position="362"/>
    </location>
</feature>
<dbReference type="InterPro" id="IPR018496">
    <property type="entry name" value="PsdUridine_synth_RsuA/RluB_CS"/>
</dbReference>
<name>A0A840A0E8_9CAUL</name>
<dbReference type="GO" id="GO:0140098">
    <property type="term" value="F:catalytic activity, acting on RNA"/>
    <property type="evidence" value="ECO:0007669"/>
    <property type="project" value="UniProtKB-ARBA"/>
</dbReference>
<keyword evidence="2 4" id="KW-0694">RNA-binding</keyword>
<feature type="compositionally biased region" description="Basic and acidic residues" evidence="6">
    <location>
        <begin position="391"/>
        <end position="437"/>
    </location>
</feature>
<feature type="region of interest" description="Disordered" evidence="6">
    <location>
        <begin position="216"/>
        <end position="544"/>
    </location>
</feature>
<dbReference type="EMBL" id="JACIDK010000002">
    <property type="protein sequence ID" value="MBB3890970.1"/>
    <property type="molecule type" value="Genomic_DNA"/>
</dbReference>
<comment type="caution">
    <text evidence="8">The sequence shown here is derived from an EMBL/GenBank/DDBJ whole genome shotgun (WGS) entry which is preliminary data.</text>
</comment>
<dbReference type="Gene3D" id="3.30.70.580">
    <property type="entry name" value="Pseudouridine synthase I, catalytic domain, N-terminal subdomain"/>
    <property type="match status" value="1"/>
</dbReference>
<dbReference type="InterPro" id="IPR042092">
    <property type="entry name" value="PsdUridine_s_RsuA/RluB/E/F_cat"/>
</dbReference>
<keyword evidence="3 5" id="KW-0413">Isomerase</keyword>
<dbReference type="InterPro" id="IPR006145">
    <property type="entry name" value="PsdUridine_synth_RsuA/RluA"/>
</dbReference>
<protein>
    <recommendedName>
        <fullName evidence="5">Pseudouridine synthase</fullName>
        <ecNumber evidence="5">5.4.99.-</ecNumber>
    </recommendedName>
</protein>
<gene>
    <name evidence="8" type="ORF">GGQ61_001687</name>
</gene>
<dbReference type="InterPro" id="IPR020094">
    <property type="entry name" value="TruA/RsuA/RluB/E/F_N"/>
</dbReference>
<organism evidence="8 9">
    <name type="scientific">Phenylobacterium haematophilum</name>
    <dbReference type="NCBI Taxonomy" id="98513"/>
    <lineage>
        <taxon>Bacteria</taxon>
        <taxon>Pseudomonadati</taxon>
        <taxon>Pseudomonadota</taxon>
        <taxon>Alphaproteobacteria</taxon>
        <taxon>Caulobacterales</taxon>
        <taxon>Caulobacteraceae</taxon>
        <taxon>Phenylobacterium</taxon>
    </lineage>
</organism>
<dbReference type="InterPro" id="IPR020103">
    <property type="entry name" value="PsdUridine_synth_cat_dom_sf"/>
</dbReference>
<dbReference type="AlphaFoldDB" id="A0A840A0E8"/>
<dbReference type="PANTHER" id="PTHR47683:SF3">
    <property type="entry name" value="RIBOSOMAL LARGE SUBUNIT PSEUDOURIDINE SYNTHASE B"/>
    <property type="match status" value="1"/>
</dbReference>
<dbReference type="GO" id="GO:0003723">
    <property type="term" value="F:RNA binding"/>
    <property type="evidence" value="ECO:0007669"/>
    <property type="project" value="UniProtKB-KW"/>
</dbReference>
<dbReference type="Pfam" id="PF00849">
    <property type="entry name" value="PseudoU_synth_2"/>
    <property type="match status" value="1"/>
</dbReference>
<proteinExistence type="inferred from homology"/>
<feature type="domain" description="Pseudouridine synthase RsuA/RluA-like" evidence="7">
    <location>
        <begin position="39"/>
        <end position="171"/>
    </location>
</feature>
<dbReference type="GO" id="GO:0009982">
    <property type="term" value="F:pseudouridine synthase activity"/>
    <property type="evidence" value="ECO:0007669"/>
    <property type="project" value="InterPro"/>
</dbReference>
<feature type="compositionally biased region" description="Basic and acidic residues" evidence="6">
    <location>
        <begin position="372"/>
        <end position="382"/>
    </location>
</feature>
<dbReference type="SUPFAM" id="SSF55120">
    <property type="entry name" value="Pseudouridine synthase"/>
    <property type="match status" value="1"/>
</dbReference>
<dbReference type="PROSITE" id="PS01149">
    <property type="entry name" value="PSI_RSU"/>
    <property type="match status" value="1"/>
</dbReference>
<feature type="compositionally biased region" description="Pro residues" evidence="6">
    <location>
        <begin position="524"/>
        <end position="537"/>
    </location>
</feature>
<evidence type="ECO:0000256" key="3">
    <source>
        <dbReference type="ARBA" id="ARBA00023235"/>
    </source>
</evidence>
<dbReference type="Proteomes" id="UP000530564">
    <property type="component" value="Unassembled WGS sequence"/>
</dbReference>
<feature type="compositionally biased region" description="Gly residues" evidence="6">
    <location>
        <begin position="485"/>
        <end position="496"/>
    </location>
</feature>
<dbReference type="InterPro" id="IPR000748">
    <property type="entry name" value="PsdUridine_synth_RsuA/RluB/E/F"/>
</dbReference>
<dbReference type="GO" id="GO:0006364">
    <property type="term" value="P:rRNA processing"/>
    <property type="evidence" value="ECO:0007669"/>
    <property type="project" value="UniProtKB-ARBA"/>
</dbReference>
<evidence type="ECO:0000256" key="1">
    <source>
        <dbReference type="ARBA" id="ARBA00008348"/>
    </source>
</evidence>
<reference evidence="8 9" key="1">
    <citation type="submission" date="2020-08" db="EMBL/GenBank/DDBJ databases">
        <title>Genomic Encyclopedia of Type Strains, Phase IV (KMG-IV): sequencing the most valuable type-strain genomes for metagenomic binning, comparative biology and taxonomic classification.</title>
        <authorList>
            <person name="Goeker M."/>
        </authorList>
    </citation>
    <scope>NUCLEOTIDE SEQUENCE [LARGE SCALE GENOMIC DNA]</scope>
    <source>
        <strain evidence="8 9">DSM 21793</strain>
    </source>
</reference>
<dbReference type="GO" id="GO:0001522">
    <property type="term" value="P:pseudouridine synthesis"/>
    <property type="evidence" value="ECO:0007669"/>
    <property type="project" value="InterPro"/>
</dbReference>
<evidence type="ECO:0000256" key="4">
    <source>
        <dbReference type="PROSITE-ProRule" id="PRU00182"/>
    </source>
</evidence>
<accession>A0A840A0E8</accession>
<evidence type="ECO:0000313" key="9">
    <source>
        <dbReference type="Proteomes" id="UP000530564"/>
    </source>
</evidence>
<feature type="compositionally biased region" description="Gly residues" evidence="6">
    <location>
        <begin position="445"/>
        <end position="456"/>
    </location>
</feature>
<feature type="compositionally biased region" description="Basic and acidic residues" evidence="6">
    <location>
        <begin position="254"/>
        <end position="273"/>
    </location>
</feature>
<keyword evidence="9" id="KW-1185">Reference proteome</keyword>
<feature type="compositionally biased region" description="Pro residues" evidence="6">
    <location>
        <begin position="321"/>
        <end position="331"/>
    </location>
</feature>
<feature type="compositionally biased region" description="Basic and acidic residues" evidence="6">
    <location>
        <begin position="467"/>
        <end position="482"/>
    </location>
</feature>
<sequence>MALNGEVLTSPAVNVRPDDILTVDGEVVDAAEPTRLFRYHKPIDLLTTHKDPQGRPTVFDALPPGLPRLISIGRLDINSEGLLLLTNDGELARALEQPSSGVVRVYRVRARGRVTQADLDKLQDGVTVDGVRYGPLEAKIDKAKDGPSGANIWITVTIAEGKNREVRKVLKSVGLEVGRLIRMSYGTFALGSLPIGQIEEVGPRVIREQLVEYISPENLPTGDRPSFKAPKAPPGAHAVHDGTGRRGSSARPAAEPKPKPTYKEGWARPKVEIKAGAVKRRRAPRPEDEAAPAVPLAPRRRSARIPGDTPGGIRSYAPGDPLAPPRPPRPGGPKRKPGGRDDGPRKGATLIERGPRSNDGKPARPRGFGPRPEGRSDDRPRGDWAGPARGPRREGDAPRGEGRPERGPRPDRGPRGPRPDGDAPRGEERAERFDGPRGPRPSGPRPGGKPGFGGPRSGPRPGGPRSDAPRGEGRPERADGPRGPRPGGKPGFGGPRSGPRSDGPRGDGPRSDRPRSGPGGKPSGPRPGPKGPRPGGPRGPKRDG</sequence>
<evidence type="ECO:0000256" key="5">
    <source>
        <dbReference type="RuleBase" id="RU003887"/>
    </source>
</evidence>
<dbReference type="EC" id="5.4.99.-" evidence="5"/>
<dbReference type="Gene3D" id="3.30.70.1560">
    <property type="entry name" value="Alpha-L RNA-binding motif"/>
    <property type="match status" value="1"/>
</dbReference>
<comment type="similarity">
    <text evidence="1 5">Belongs to the pseudouridine synthase RsuA family.</text>
</comment>
<dbReference type="InterPro" id="IPR050343">
    <property type="entry name" value="RsuA_PseudoU_synthase"/>
</dbReference>
<dbReference type="PANTHER" id="PTHR47683">
    <property type="entry name" value="PSEUDOURIDINE SYNTHASE FAMILY PROTEIN-RELATED"/>
    <property type="match status" value="1"/>
</dbReference>
<evidence type="ECO:0000259" key="7">
    <source>
        <dbReference type="Pfam" id="PF00849"/>
    </source>
</evidence>